<evidence type="ECO:0000259" key="2">
    <source>
        <dbReference type="Pfam" id="PF04909"/>
    </source>
</evidence>
<dbReference type="PANTHER" id="PTHR21240:SF28">
    <property type="entry name" value="ISO-OROTATE DECARBOXYLASE (EUROFUNG)"/>
    <property type="match status" value="1"/>
</dbReference>
<accession>A0ABS6BLM8</accession>
<feature type="chain" id="PRO_5045444003" evidence="1">
    <location>
        <begin position="27"/>
        <end position="326"/>
    </location>
</feature>
<keyword evidence="1" id="KW-0732">Signal</keyword>
<evidence type="ECO:0000313" key="3">
    <source>
        <dbReference type="EMBL" id="MBU3079203.1"/>
    </source>
</evidence>
<comment type="caution">
    <text evidence="3">The sequence shown here is derived from an EMBL/GenBank/DDBJ whole genome shotgun (WGS) entry which is preliminary data.</text>
</comment>
<evidence type="ECO:0000313" key="4">
    <source>
        <dbReference type="Proteomes" id="UP000776276"/>
    </source>
</evidence>
<dbReference type="InterPro" id="IPR006680">
    <property type="entry name" value="Amidohydro-rel"/>
</dbReference>
<dbReference type="EMBL" id="JAHKRT010000008">
    <property type="protein sequence ID" value="MBU3079203.1"/>
    <property type="molecule type" value="Genomic_DNA"/>
</dbReference>
<protein>
    <submittedName>
        <fullName evidence="3">Amidohydrolase family protein</fullName>
    </submittedName>
</protein>
<dbReference type="InterPro" id="IPR032465">
    <property type="entry name" value="ACMSD"/>
</dbReference>
<gene>
    <name evidence="3" type="ORF">KOF26_15190</name>
</gene>
<name>A0ABS6BLM8_9SPHN</name>
<organism evidence="3 4">
    <name type="scientific">Sphingomonas quercus</name>
    <dbReference type="NCBI Taxonomy" id="2842451"/>
    <lineage>
        <taxon>Bacteria</taxon>
        <taxon>Pseudomonadati</taxon>
        <taxon>Pseudomonadota</taxon>
        <taxon>Alphaproteobacteria</taxon>
        <taxon>Sphingomonadales</taxon>
        <taxon>Sphingomonadaceae</taxon>
        <taxon>Sphingomonas</taxon>
    </lineage>
</organism>
<dbReference type="PANTHER" id="PTHR21240">
    <property type="entry name" value="2-AMINO-3-CARBOXYLMUCONATE-6-SEMIALDEHYDE DECARBOXYLASE"/>
    <property type="match status" value="1"/>
</dbReference>
<feature type="domain" description="Amidohydrolase-related" evidence="2">
    <location>
        <begin position="38"/>
        <end position="319"/>
    </location>
</feature>
<dbReference type="Pfam" id="PF04909">
    <property type="entry name" value="Amidohydro_2"/>
    <property type="match status" value="1"/>
</dbReference>
<feature type="signal peptide" evidence="1">
    <location>
        <begin position="1"/>
        <end position="26"/>
    </location>
</feature>
<reference evidence="3 4" key="1">
    <citation type="submission" date="2021-06" db="EMBL/GenBank/DDBJ databases">
        <title>Sphingomonas sp. XMGL2, whole genome shotgun sequencing project.</title>
        <authorList>
            <person name="Zhao G."/>
            <person name="Shen L."/>
        </authorList>
    </citation>
    <scope>NUCLEOTIDE SEQUENCE [LARGE SCALE GENOMIC DNA]</scope>
    <source>
        <strain evidence="3 4">XMGL2</strain>
    </source>
</reference>
<proteinExistence type="predicted"/>
<dbReference type="Proteomes" id="UP000776276">
    <property type="component" value="Unassembled WGS sequence"/>
</dbReference>
<sequence length="326" mass="35095">MTMTHARAIFAVFALFPLFAATPVTAAPASPPSGAPRVDYHQHLVSPAFSRIVSLPVFDAAALIRRMDEAGVERAVVLSTGYSMADERKGLPDPDRLTREENDWTSAEVAGSGGRLVGFCGVNPLRDDALREIRRCLALPGMIGLKLHFGNSGVSLRNPRHLARMEEIFAAAGAAGAPVLVHMRARGGENFGGPDAALFIEHLLPRAAGSDVIVAHFGGAGPGYPEQADEVMAVFAAAVARHDPRLRRTWFDMATIFTPESSDEDAQRIARRIRQIGPSRTLYGSDLLVAPGMPSIGQTWGLITTRLGLSRSELRQIAGNRLSFIR</sequence>
<keyword evidence="4" id="KW-1185">Reference proteome</keyword>
<evidence type="ECO:0000256" key="1">
    <source>
        <dbReference type="SAM" id="SignalP"/>
    </source>
</evidence>